<evidence type="ECO:0000313" key="2">
    <source>
        <dbReference type="Proteomes" id="UP000006503"/>
    </source>
</evidence>
<sequence length="42" mass="4469">MPPESSRLQGQTSTVVVLIVFARFGTAGVHVTVVIQELCQLG</sequence>
<name>I7B812_PSEPT</name>
<dbReference type="PATRIC" id="fig|1196325.3.peg.1613"/>
<dbReference type="AlphaFoldDB" id="I7B812"/>
<dbReference type="HOGENOM" id="CLU_3256584_0_0_6"/>
<gene>
    <name evidence="1" type="ordered locus">T1E_1614</name>
</gene>
<evidence type="ECO:0000313" key="1">
    <source>
        <dbReference type="EMBL" id="AFO47468.1"/>
    </source>
</evidence>
<protein>
    <submittedName>
        <fullName evidence="1">Uncharacterized protein</fullName>
    </submittedName>
</protein>
<reference evidence="2" key="1">
    <citation type="journal article" date="2013" name="Microb. Biotechnol.">
        <title>Metabolic potential of the organic-solvent tolerant Pseudomonas putida DOT-T1E deduced from its annotated genome.</title>
        <authorList>
            <person name="Udaondo Z."/>
            <person name="Molina L."/>
            <person name="Daniels C."/>
            <person name="Gomez M.J."/>
            <person name="Molina-Henares M.A."/>
            <person name="Matilla M.A."/>
            <person name="Roca A."/>
            <person name="Fernandez M."/>
            <person name="Duque E."/>
            <person name="Segura A."/>
            <person name="Ramos J.L."/>
        </authorList>
    </citation>
    <scope>NUCLEOTIDE SEQUENCE [LARGE SCALE GENOMIC DNA]</scope>
    <source>
        <strain evidence="2">DOT-T1E</strain>
    </source>
</reference>
<proteinExistence type="predicted"/>
<accession>I7B812</accession>
<dbReference type="EMBL" id="CP003734">
    <property type="protein sequence ID" value="AFO47468.1"/>
    <property type="molecule type" value="Genomic_DNA"/>
</dbReference>
<dbReference type="Proteomes" id="UP000006503">
    <property type="component" value="Chromosome"/>
</dbReference>
<dbReference type="KEGG" id="ppx:T1E_1614"/>
<organism evidence="1 2">
    <name type="scientific">Pseudomonas putida (strain DOT-T1E)</name>
    <dbReference type="NCBI Taxonomy" id="1196325"/>
    <lineage>
        <taxon>Bacteria</taxon>
        <taxon>Pseudomonadati</taxon>
        <taxon>Pseudomonadota</taxon>
        <taxon>Gammaproteobacteria</taxon>
        <taxon>Pseudomonadales</taxon>
        <taxon>Pseudomonadaceae</taxon>
        <taxon>Pseudomonas</taxon>
    </lineage>
</organism>